<dbReference type="PROSITE" id="PS50865">
    <property type="entry name" value="ZF_MYND_2"/>
    <property type="match status" value="1"/>
</dbReference>
<dbReference type="Proteomes" id="UP001583177">
    <property type="component" value="Unassembled WGS sequence"/>
</dbReference>
<comment type="caution">
    <text evidence="6">The sequence shown here is derived from an EMBL/GenBank/DDBJ whole genome shotgun (WGS) entry which is preliminary data.</text>
</comment>
<reference evidence="6 7" key="1">
    <citation type="journal article" date="2024" name="IMA Fungus">
        <title>IMA Genome - F19 : A genome assembly and annotation guide to empower mycologists, including annotated draft genome sequences of Ceratocystis pirilliformis, Diaporthe australafricana, Fusarium ophioides, Paecilomyces lecythidis, and Sporothrix stenoceras.</title>
        <authorList>
            <person name="Aylward J."/>
            <person name="Wilson A.M."/>
            <person name="Visagie C.M."/>
            <person name="Spraker J."/>
            <person name="Barnes I."/>
            <person name="Buitendag C."/>
            <person name="Ceriani C."/>
            <person name="Del Mar Angel L."/>
            <person name="du Plessis D."/>
            <person name="Fuchs T."/>
            <person name="Gasser K."/>
            <person name="Kramer D."/>
            <person name="Li W."/>
            <person name="Munsamy K."/>
            <person name="Piso A."/>
            <person name="Price J.L."/>
            <person name="Sonnekus B."/>
            <person name="Thomas C."/>
            <person name="van der Nest A."/>
            <person name="van Dijk A."/>
            <person name="van Heerden A."/>
            <person name="van Vuuren N."/>
            <person name="Yilmaz N."/>
            <person name="Duong T.A."/>
            <person name="van der Merwe N.A."/>
            <person name="Wingfield M.J."/>
            <person name="Wingfield B.D."/>
        </authorList>
    </citation>
    <scope>NUCLEOTIDE SEQUENCE [LARGE SCALE GENOMIC DNA]</scope>
    <source>
        <strain evidence="6 7">CMW 18300</strain>
    </source>
</reference>
<evidence type="ECO:0000256" key="4">
    <source>
        <dbReference type="PROSITE-ProRule" id="PRU00134"/>
    </source>
</evidence>
<gene>
    <name evidence="6" type="ORF">Daus18300_005493</name>
</gene>
<dbReference type="SUPFAM" id="SSF144232">
    <property type="entry name" value="HIT/MYND zinc finger-like"/>
    <property type="match status" value="1"/>
</dbReference>
<dbReference type="Gene3D" id="6.10.140.2220">
    <property type="match status" value="1"/>
</dbReference>
<dbReference type="EMBL" id="JAWRVE010000040">
    <property type="protein sequence ID" value="KAL1869638.1"/>
    <property type="molecule type" value="Genomic_DNA"/>
</dbReference>
<name>A0ABR3X1T7_9PEZI</name>
<feature type="domain" description="MYND-type" evidence="5">
    <location>
        <begin position="22"/>
        <end position="58"/>
    </location>
</feature>
<sequence length="470" mass="53450">MIRIIEPDHKFLQREPTSNLLCTCCPAPGALKCSGCHLARYCSPGCQRKDRATHAAFCKSFDDFTANKRPSPLHIRAILFPENKKAPEWTWVLMRDDRAAIALTHLYKGLPTDGLTHVTFAEHLSTRCRRVPQNWLTSLSRCQLTKGEHASSLNQSVLSLGNPAHVGTYRGPLLVVANKPDLTTKDDRGIVALMEDVEMEDVAHVMDGLAYGSEHVPCVVNLPRYPRKTLPALKVNCMGDRWRFYRDALNWSRNDAAVYTHVTVPNVKWAWEDHQWPALGAFTVGLPWVYRRATTNKDFWHCAKPFGTTKPDETLLANDELGCLTWWNIRKEADLPKRLQGPIDPFVFLVEPNPGTALLFNIYGVPIRREHVKALHGYDIKQGLDLPSGWRYRSFCRDGFKGYWDEIKNENSMPDADLSDVPSPYAWEDKHREEHWCVEGWADYEILLERIVALVAQAENKHEDSVAGAS</sequence>
<keyword evidence="2 4" id="KW-0863">Zinc-finger</keyword>
<dbReference type="InterPro" id="IPR002893">
    <property type="entry name" value="Znf_MYND"/>
</dbReference>
<keyword evidence="7" id="KW-1185">Reference proteome</keyword>
<organism evidence="6 7">
    <name type="scientific">Diaporthe australafricana</name>
    <dbReference type="NCBI Taxonomy" id="127596"/>
    <lineage>
        <taxon>Eukaryota</taxon>
        <taxon>Fungi</taxon>
        <taxon>Dikarya</taxon>
        <taxon>Ascomycota</taxon>
        <taxon>Pezizomycotina</taxon>
        <taxon>Sordariomycetes</taxon>
        <taxon>Sordariomycetidae</taxon>
        <taxon>Diaporthales</taxon>
        <taxon>Diaporthaceae</taxon>
        <taxon>Diaporthe</taxon>
    </lineage>
</organism>
<keyword evidence="3" id="KW-0862">Zinc</keyword>
<evidence type="ECO:0000256" key="1">
    <source>
        <dbReference type="ARBA" id="ARBA00022723"/>
    </source>
</evidence>
<keyword evidence="1" id="KW-0479">Metal-binding</keyword>
<evidence type="ECO:0000259" key="5">
    <source>
        <dbReference type="PROSITE" id="PS50865"/>
    </source>
</evidence>
<accession>A0ABR3X1T7</accession>
<protein>
    <recommendedName>
        <fullName evidence="5">MYND-type domain-containing protein</fullName>
    </recommendedName>
</protein>
<proteinExistence type="predicted"/>
<evidence type="ECO:0000256" key="3">
    <source>
        <dbReference type="ARBA" id="ARBA00022833"/>
    </source>
</evidence>
<dbReference type="Pfam" id="PF01753">
    <property type="entry name" value="zf-MYND"/>
    <property type="match status" value="1"/>
</dbReference>
<evidence type="ECO:0000313" key="7">
    <source>
        <dbReference type="Proteomes" id="UP001583177"/>
    </source>
</evidence>
<dbReference type="PROSITE" id="PS01360">
    <property type="entry name" value="ZF_MYND_1"/>
    <property type="match status" value="1"/>
</dbReference>
<evidence type="ECO:0000256" key="2">
    <source>
        <dbReference type="ARBA" id="ARBA00022771"/>
    </source>
</evidence>
<evidence type="ECO:0000313" key="6">
    <source>
        <dbReference type="EMBL" id="KAL1869638.1"/>
    </source>
</evidence>